<dbReference type="EMBL" id="JALNTZ010000007">
    <property type="protein sequence ID" value="KAJ3645247.1"/>
    <property type="molecule type" value="Genomic_DNA"/>
</dbReference>
<dbReference type="PANTHER" id="PTHR24300:SF403">
    <property type="entry name" value="CYTOCHROME P450 306A1"/>
    <property type="match status" value="1"/>
</dbReference>
<proteinExistence type="inferred from homology"/>
<evidence type="ECO:0000256" key="1">
    <source>
        <dbReference type="ARBA" id="ARBA00010617"/>
    </source>
</evidence>
<dbReference type="FunFam" id="1.10.630.10:FF:000094">
    <property type="entry name" value="cytochrome P450 2J6-like"/>
    <property type="match status" value="2"/>
</dbReference>
<protein>
    <recommendedName>
        <fullName evidence="8">Cytochrome P450</fullName>
    </recommendedName>
</protein>
<evidence type="ECO:0000256" key="2">
    <source>
        <dbReference type="ARBA" id="ARBA00022723"/>
    </source>
</evidence>
<dbReference type="GO" id="GO:0005506">
    <property type="term" value="F:iron ion binding"/>
    <property type="evidence" value="ECO:0007669"/>
    <property type="project" value="InterPro"/>
</dbReference>
<dbReference type="Pfam" id="PF00067">
    <property type="entry name" value="p450"/>
    <property type="match status" value="2"/>
</dbReference>
<keyword evidence="4" id="KW-0503">Monooxygenase</keyword>
<dbReference type="GO" id="GO:0006082">
    <property type="term" value="P:organic acid metabolic process"/>
    <property type="evidence" value="ECO:0007669"/>
    <property type="project" value="TreeGrafter"/>
</dbReference>
<accession>A0AA38M7C2</accession>
<reference evidence="6" key="1">
    <citation type="journal article" date="2023" name="G3 (Bethesda)">
        <title>Whole genome assemblies of Zophobas morio and Tenebrio molitor.</title>
        <authorList>
            <person name="Kaur S."/>
            <person name="Stinson S.A."/>
            <person name="diCenzo G.C."/>
        </authorList>
    </citation>
    <scope>NUCLEOTIDE SEQUENCE</scope>
    <source>
        <strain evidence="6">QUZm001</strain>
    </source>
</reference>
<dbReference type="GO" id="GO:0020037">
    <property type="term" value="F:heme binding"/>
    <property type="evidence" value="ECO:0007669"/>
    <property type="project" value="InterPro"/>
</dbReference>
<dbReference type="GO" id="GO:0016712">
    <property type="term" value="F:oxidoreductase activity, acting on paired donors, with incorporation or reduction of molecular oxygen, reduced flavin or flavoprotein as one donor, and incorporation of one atom of oxygen"/>
    <property type="evidence" value="ECO:0007669"/>
    <property type="project" value="TreeGrafter"/>
</dbReference>
<evidence type="ECO:0000313" key="6">
    <source>
        <dbReference type="EMBL" id="KAJ3645247.1"/>
    </source>
</evidence>
<dbReference type="PANTHER" id="PTHR24300">
    <property type="entry name" value="CYTOCHROME P450 508A4-RELATED"/>
    <property type="match status" value="1"/>
</dbReference>
<dbReference type="SUPFAM" id="SSF48264">
    <property type="entry name" value="Cytochrome P450"/>
    <property type="match status" value="2"/>
</dbReference>
<comment type="cofactor">
    <cofactor evidence="5">
        <name>heme</name>
        <dbReference type="ChEBI" id="CHEBI:30413"/>
    </cofactor>
</comment>
<feature type="binding site" description="axial binding residue" evidence="5">
    <location>
        <position position="830"/>
    </location>
    <ligand>
        <name>heme</name>
        <dbReference type="ChEBI" id="CHEBI:30413"/>
    </ligand>
    <ligandPart>
        <name>Fe</name>
        <dbReference type="ChEBI" id="CHEBI:18248"/>
    </ligandPart>
</feature>
<dbReference type="GO" id="GO:0006805">
    <property type="term" value="P:xenobiotic metabolic process"/>
    <property type="evidence" value="ECO:0007669"/>
    <property type="project" value="TreeGrafter"/>
</dbReference>
<comment type="caution">
    <text evidence="6">The sequence shown here is derived from an EMBL/GenBank/DDBJ whole genome shotgun (WGS) entry which is preliminary data.</text>
</comment>
<dbReference type="GO" id="GO:0008395">
    <property type="term" value="F:steroid hydroxylase activity"/>
    <property type="evidence" value="ECO:0007669"/>
    <property type="project" value="TreeGrafter"/>
</dbReference>
<organism evidence="6 7">
    <name type="scientific">Zophobas morio</name>
    <dbReference type="NCBI Taxonomy" id="2755281"/>
    <lineage>
        <taxon>Eukaryota</taxon>
        <taxon>Metazoa</taxon>
        <taxon>Ecdysozoa</taxon>
        <taxon>Arthropoda</taxon>
        <taxon>Hexapoda</taxon>
        <taxon>Insecta</taxon>
        <taxon>Pterygota</taxon>
        <taxon>Neoptera</taxon>
        <taxon>Endopterygota</taxon>
        <taxon>Coleoptera</taxon>
        <taxon>Polyphaga</taxon>
        <taxon>Cucujiformia</taxon>
        <taxon>Tenebrionidae</taxon>
        <taxon>Zophobas</taxon>
    </lineage>
</organism>
<evidence type="ECO:0000256" key="4">
    <source>
        <dbReference type="ARBA" id="ARBA00023033"/>
    </source>
</evidence>
<name>A0AA38M7C2_9CUCU</name>
<dbReference type="PRINTS" id="PR00385">
    <property type="entry name" value="P450"/>
</dbReference>
<dbReference type="InterPro" id="IPR050182">
    <property type="entry name" value="Cytochrome_P450_fam2"/>
</dbReference>
<evidence type="ECO:0000313" key="7">
    <source>
        <dbReference type="Proteomes" id="UP001168821"/>
    </source>
</evidence>
<keyword evidence="2 5" id="KW-0479">Metal-binding</keyword>
<dbReference type="InterPro" id="IPR001128">
    <property type="entry name" value="Cyt_P450"/>
</dbReference>
<keyword evidence="7" id="KW-1185">Reference proteome</keyword>
<keyword evidence="5" id="KW-0349">Heme</keyword>
<dbReference type="InterPro" id="IPR002401">
    <property type="entry name" value="Cyt_P450_E_grp-I"/>
</dbReference>
<dbReference type="Proteomes" id="UP001168821">
    <property type="component" value="Unassembled WGS sequence"/>
</dbReference>
<comment type="similarity">
    <text evidence="1">Belongs to the cytochrome P450 family.</text>
</comment>
<evidence type="ECO:0000256" key="3">
    <source>
        <dbReference type="ARBA" id="ARBA00023004"/>
    </source>
</evidence>
<evidence type="ECO:0000256" key="5">
    <source>
        <dbReference type="PIRSR" id="PIRSR602401-1"/>
    </source>
</evidence>
<dbReference type="InterPro" id="IPR036396">
    <property type="entry name" value="Cyt_P450_sf"/>
</dbReference>
<gene>
    <name evidence="6" type="ORF">Zmor_022919</name>
</gene>
<sequence>MITAVSVVITTILTILFLANFRNTKRLPGPWTLPIIGYLPKLDPLTPYLTLTKLVQKYGPVYGIKLGSINVAVIADAKILKKVLAKDETLERPPLHMINTAFKHKGLAFAPVDLWKDQRKFLATFLRTVGAVKVSPNRKACEALIRKHVEEFVQAVKSSAPIDPLELLLNYVSDIAGMLLLGKPFSLDNKIIADLQQNFNVIAKSVAFGGPLNFLPVLRFLPQFRNTISTLNEAVKRVTEIQNQLIDECNKAMGTTNSASNLIEAFLLRMSKGSPQHIYNIEQLNFLLLDVFIGSTSSTTTSLFWMLLYLAQYDQVQNKVRQELFEVLQNEPAEMKHFESLHYTKATIAEVTRIRTIAPLGIPHYASEDICVEGFTIRKGTMITPLLWAIHMDPNIHERPEEFRPERFLDDDGKFCKPESLLPFLSGKRFCVGEELAMMIMSLFISTVLRNFRIQRLDSSEIDFTVIAEVKILKKVLAKNEALERPSLYMTNTTFGNKGLAFTPTDLWKDQRKFVANFLRTVGAARVSPNKKECERLIRTQAEEFVQAVKSQGYSVPMNPLDLLNNYVCGIASTLFLGRQFSMDNTMVADLAHNLDTIIKLIAFGGPMNFLPFLRFLPKYKRTVTALKEAVDRVREIQKTLITECKNSMSNNVDTNSPVGLIEAFLLEVSRGAPKHIHNLDQLHYLLFDIFIGFTEATISTLVWILLYLAQYDEVQSKIRQELVEVLQDKRVEMEDFVNLHYTKAAISEVTRIRTVAPLGLPHWASENIHVENFTIPKGSMIMPLLWAIHMNPKIHKEPEEFRPERFLDDDGSFVKPESFLPFQIGKRICVGEEIAQIMMSILIANVLKNFKIERPDSSPLDFTGVCGALLTPKAQKIIFKNL</sequence>
<keyword evidence="4" id="KW-0560">Oxidoreductase</keyword>
<dbReference type="GO" id="GO:0005737">
    <property type="term" value="C:cytoplasm"/>
    <property type="evidence" value="ECO:0007669"/>
    <property type="project" value="TreeGrafter"/>
</dbReference>
<evidence type="ECO:0008006" key="8">
    <source>
        <dbReference type="Google" id="ProtNLM"/>
    </source>
</evidence>
<dbReference type="AlphaFoldDB" id="A0AA38M7C2"/>
<dbReference type="PRINTS" id="PR00463">
    <property type="entry name" value="EP450I"/>
</dbReference>
<dbReference type="Gene3D" id="1.10.630.10">
    <property type="entry name" value="Cytochrome P450"/>
    <property type="match status" value="2"/>
</dbReference>
<keyword evidence="3 5" id="KW-0408">Iron</keyword>